<dbReference type="InterPro" id="IPR027417">
    <property type="entry name" value="P-loop_NTPase"/>
</dbReference>
<gene>
    <name evidence="9" type="ORF">JHL17_32240</name>
</gene>
<dbReference type="PANTHER" id="PTHR13748">
    <property type="entry name" value="COBW-RELATED"/>
    <property type="match status" value="1"/>
</dbReference>
<dbReference type="Gene3D" id="3.40.50.300">
    <property type="entry name" value="P-loop containing nucleotide triphosphate hydrolases"/>
    <property type="match status" value="1"/>
</dbReference>
<protein>
    <submittedName>
        <fullName evidence="9">GTP-binding protein</fullName>
    </submittedName>
</protein>
<comment type="similarity">
    <text evidence="4">Belongs to the SIMIBI class G3E GTPase family. ZNG1 subfamily.</text>
</comment>
<dbReference type="InterPro" id="IPR051316">
    <property type="entry name" value="Zinc-reg_GTPase_activator"/>
</dbReference>
<comment type="function">
    <text evidence="5">Zinc chaperone that directly transfers zinc cofactor to target proteins, thereby activating them. Zinc is transferred from the CXCC motif in the GTPase domain to the zinc binding site in target proteins in a process requiring GTP hydrolysis.</text>
</comment>
<feature type="region of interest" description="Disordered" evidence="7">
    <location>
        <begin position="205"/>
        <end position="225"/>
    </location>
</feature>
<sequence length="332" mass="35914">MIPLFLLTGFLGSGKTTLLSRLIRSDGFRDTAVIINEFGAVGLDHVLVAKGEESRALLLDSGCLCCAMDGSLATTLERLYYDRERGEIPRFDRVVIETSGLAEPGLIVNALHIDRFMARRFSLAGIIVTVDAVFGPRQLQEFVEASVQLAMADRVILTKIDLADADLREQARSAIRALNPHASLFEAAGGNLDAARLLDTSGLRGDGLADTPHGHEDGHDHHHEHDHIHAHGIAARVLHCPQTVSWTSYADWVRFLQSGLGSRLLRLKGILRLEDGQPHAVHGVQHLFSPPETLSAATPSEIIGNVVLIARDVGDDEIQAAAQLIGAAVIRA</sequence>
<keyword evidence="3" id="KW-0143">Chaperone</keyword>
<dbReference type="SMART" id="SM00833">
    <property type="entry name" value="CobW_C"/>
    <property type="match status" value="1"/>
</dbReference>
<feature type="domain" description="CobW C-terminal" evidence="8">
    <location>
        <begin position="233"/>
        <end position="328"/>
    </location>
</feature>
<dbReference type="InterPro" id="IPR011629">
    <property type="entry name" value="CobW-like_C"/>
</dbReference>
<evidence type="ECO:0000256" key="5">
    <source>
        <dbReference type="ARBA" id="ARBA00045658"/>
    </source>
</evidence>
<accession>A0ABS1FF66</accession>
<evidence type="ECO:0000256" key="2">
    <source>
        <dbReference type="ARBA" id="ARBA00022801"/>
    </source>
</evidence>
<proteinExistence type="inferred from homology"/>
<dbReference type="Proteomes" id="UP000652760">
    <property type="component" value="Unassembled WGS sequence"/>
</dbReference>
<dbReference type="InterPro" id="IPR036627">
    <property type="entry name" value="CobW-likC_sf"/>
</dbReference>
<dbReference type="RefSeq" id="WP_200198754.1">
    <property type="nucleotide sequence ID" value="NZ_JAENHM010000078.1"/>
</dbReference>
<dbReference type="Pfam" id="PF07683">
    <property type="entry name" value="CobW_C"/>
    <property type="match status" value="1"/>
</dbReference>
<dbReference type="SUPFAM" id="SSF52540">
    <property type="entry name" value="P-loop containing nucleoside triphosphate hydrolases"/>
    <property type="match status" value="1"/>
</dbReference>
<evidence type="ECO:0000256" key="1">
    <source>
        <dbReference type="ARBA" id="ARBA00022741"/>
    </source>
</evidence>
<comment type="catalytic activity">
    <reaction evidence="6">
        <text>GTP + H2O = GDP + phosphate + H(+)</text>
        <dbReference type="Rhea" id="RHEA:19669"/>
        <dbReference type="ChEBI" id="CHEBI:15377"/>
        <dbReference type="ChEBI" id="CHEBI:15378"/>
        <dbReference type="ChEBI" id="CHEBI:37565"/>
        <dbReference type="ChEBI" id="CHEBI:43474"/>
        <dbReference type="ChEBI" id="CHEBI:58189"/>
    </reaction>
    <physiologicalReaction direction="left-to-right" evidence="6">
        <dbReference type="Rhea" id="RHEA:19670"/>
    </physiologicalReaction>
</comment>
<evidence type="ECO:0000256" key="4">
    <source>
        <dbReference type="ARBA" id="ARBA00034320"/>
    </source>
</evidence>
<keyword evidence="1" id="KW-0547">Nucleotide-binding</keyword>
<dbReference type="SUPFAM" id="SSF90002">
    <property type="entry name" value="Hypothetical protein YjiA, C-terminal domain"/>
    <property type="match status" value="1"/>
</dbReference>
<reference evidence="10" key="1">
    <citation type="submission" date="2021-01" db="EMBL/GenBank/DDBJ databases">
        <title>Genome public.</title>
        <authorList>
            <person name="Liu C."/>
            <person name="Sun Q."/>
        </authorList>
    </citation>
    <scope>NUCLEOTIDE SEQUENCE [LARGE SCALE GENOMIC DNA]</scope>
    <source>
        <strain evidence="10">YIM B02556</strain>
    </source>
</reference>
<dbReference type="Pfam" id="PF02492">
    <property type="entry name" value="cobW"/>
    <property type="match status" value="1"/>
</dbReference>
<evidence type="ECO:0000313" key="9">
    <source>
        <dbReference type="EMBL" id="MBK1842077.1"/>
    </source>
</evidence>
<keyword evidence="10" id="KW-1185">Reference proteome</keyword>
<dbReference type="EMBL" id="JAENHM010000078">
    <property type="protein sequence ID" value="MBK1842077.1"/>
    <property type="molecule type" value="Genomic_DNA"/>
</dbReference>
<evidence type="ECO:0000256" key="3">
    <source>
        <dbReference type="ARBA" id="ARBA00023186"/>
    </source>
</evidence>
<feature type="compositionally biased region" description="Basic and acidic residues" evidence="7">
    <location>
        <begin position="212"/>
        <end position="225"/>
    </location>
</feature>
<keyword evidence="2" id="KW-0378">Hydrolase</keyword>
<dbReference type="PANTHER" id="PTHR13748:SF62">
    <property type="entry name" value="COBW DOMAIN-CONTAINING PROTEIN"/>
    <property type="match status" value="1"/>
</dbReference>
<comment type="caution">
    <text evidence="9">The sequence shown here is derived from an EMBL/GenBank/DDBJ whole genome shotgun (WGS) entry which is preliminary data.</text>
</comment>
<organism evidence="9 10">
    <name type="scientific">Azospirillum endophyticum</name>
    <dbReference type="NCBI Taxonomy" id="2800326"/>
    <lineage>
        <taxon>Bacteria</taxon>
        <taxon>Pseudomonadati</taxon>
        <taxon>Pseudomonadota</taxon>
        <taxon>Alphaproteobacteria</taxon>
        <taxon>Rhodospirillales</taxon>
        <taxon>Azospirillaceae</taxon>
        <taxon>Azospirillum</taxon>
    </lineage>
</organism>
<evidence type="ECO:0000259" key="8">
    <source>
        <dbReference type="SMART" id="SM00833"/>
    </source>
</evidence>
<evidence type="ECO:0000256" key="6">
    <source>
        <dbReference type="ARBA" id="ARBA00049117"/>
    </source>
</evidence>
<evidence type="ECO:0000313" key="10">
    <source>
        <dbReference type="Proteomes" id="UP000652760"/>
    </source>
</evidence>
<name>A0ABS1FF66_9PROT</name>
<dbReference type="CDD" id="cd03112">
    <property type="entry name" value="CobW-like"/>
    <property type="match status" value="1"/>
</dbReference>
<dbReference type="Gene3D" id="3.30.1220.10">
    <property type="entry name" value="CobW-like, C-terminal domain"/>
    <property type="match status" value="1"/>
</dbReference>
<evidence type="ECO:0000256" key="7">
    <source>
        <dbReference type="SAM" id="MobiDB-lite"/>
    </source>
</evidence>
<dbReference type="InterPro" id="IPR003495">
    <property type="entry name" value="CobW/HypB/UreG_nucleotide-bd"/>
</dbReference>